<dbReference type="Proteomes" id="UP000243217">
    <property type="component" value="Unassembled WGS sequence"/>
</dbReference>
<dbReference type="InterPro" id="IPR008984">
    <property type="entry name" value="SMAD_FHA_dom_sf"/>
</dbReference>
<dbReference type="Pfam" id="PF00498">
    <property type="entry name" value="FHA"/>
    <property type="match status" value="1"/>
</dbReference>
<gene>
    <name evidence="3" type="ORF">THRCLA_20335</name>
</gene>
<feature type="compositionally biased region" description="Low complexity" evidence="1">
    <location>
        <begin position="11"/>
        <end position="20"/>
    </location>
</feature>
<evidence type="ECO:0000256" key="1">
    <source>
        <dbReference type="SAM" id="MobiDB-lite"/>
    </source>
</evidence>
<evidence type="ECO:0000313" key="4">
    <source>
        <dbReference type="Proteomes" id="UP000243217"/>
    </source>
</evidence>
<dbReference type="OrthoDB" id="687730at2759"/>
<dbReference type="SUPFAM" id="SSF49879">
    <property type="entry name" value="SMAD/FHA domain"/>
    <property type="match status" value="1"/>
</dbReference>
<dbReference type="InterPro" id="IPR000253">
    <property type="entry name" value="FHA_dom"/>
</dbReference>
<reference evidence="3 4" key="1">
    <citation type="journal article" date="2014" name="Genome Biol. Evol.">
        <title>The secreted proteins of Achlya hypogyna and Thraustotheca clavata identify the ancestral oomycete secretome and reveal gene acquisitions by horizontal gene transfer.</title>
        <authorList>
            <person name="Misner I."/>
            <person name="Blouin N."/>
            <person name="Leonard G."/>
            <person name="Richards T.A."/>
            <person name="Lane C.E."/>
        </authorList>
    </citation>
    <scope>NUCLEOTIDE SEQUENCE [LARGE SCALE GENOMIC DNA]</scope>
    <source>
        <strain evidence="3 4">ATCC 34112</strain>
    </source>
</reference>
<organism evidence="3 4">
    <name type="scientific">Thraustotheca clavata</name>
    <dbReference type="NCBI Taxonomy" id="74557"/>
    <lineage>
        <taxon>Eukaryota</taxon>
        <taxon>Sar</taxon>
        <taxon>Stramenopiles</taxon>
        <taxon>Oomycota</taxon>
        <taxon>Saprolegniomycetes</taxon>
        <taxon>Saprolegniales</taxon>
        <taxon>Achlyaceae</taxon>
        <taxon>Thraustotheca</taxon>
    </lineage>
</organism>
<proteinExistence type="predicted"/>
<keyword evidence="4" id="KW-1185">Reference proteome</keyword>
<feature type="compositionally biased region" description="Basic residues" evidence="1">
    <location>
        <begin position="1"/>
        <end position="10"/>
    </location>
</feature>
<protein>
    <recommendedName>
        <fullName evidence="2">FHA domain-containing protein</fullName>
    </recommendedName>
</protein>
<evidence type="ECO:0000313" key="3">
    <source>
        <dbReference type="EMBL" id="OQS06616.1"/>
    </source>
</evidence>
<dbReference type="PROSITE" id="PS50006">
    <property type="entry name" value="FHA_DOMAIN"/>
    <property type="match status" value="1"/>
</dbReference>
<evidence type="ECO:0000259" key="2">
    <source>
        <dbReference type="PROSITE" id="PS50006"/>
    </source>
</evidence>
<dbReference type="AlphaFoldDB" id="A0A1W0A8L0"/>
<name>A0A1W0A8L0_9STRA</name>
<sequence>MPPRQKRKVSTRSSSVSSRESASKRRSASIASTTSEYGNMTVREYLTKCLNEAVEKVDAHGKKAIEKFHAEADKAKKTLETYMIETEDKGESEEVEDKEEPLKYIVKVKCTKGYYSGQEFKINLSIEDNPICYIGRSSGKKYKLPKGLSLPKDPEVSTTHAELRLSTDGKITITDVNSTNGTIINGTTIKPRKAHLLTTDTPTEMSIGSSELTITFERA</sequence>
<feature type="domain" description="FHA" evidence="2">
    <location>
        <begin position="132"/>
        <end position="189"/>
    </location>
</feature>
<comment type="caution">
    <text evidence="3">The sequence shown here is derived from an EMBL/GenBank/DDBJ whole genome shotgun (WGS) entry which is preliminary data.</text>
</comment>
<accession>A0A1W0A8L0</accession>
<dbReference type="Gene3D" id="2.60.200.20">
    <property type="match status" value="1"/>
</dbReference>
<dbReference type="SMART" id="SM00240">
    <property type="entry name" value="FHA"/>
    <property type="match status" value="1"/>
</dbReference>
<dbReference type="EMBL" id="JNBS01000322">
    <property type="protein sequence ID" value="OQS06616.1"/>
    <property type="molecule type" value="Genomic_DNA"/>
</dbReference>
<feature type="region of interest" description="Disordered" evidence="1">
    <location>
        <begin position="1"/>
        <end position="34"/>
    </location>
</feature>
<dbReference type="CDD" id="cd00060">
    <property type="entry name" value="FHA"/>
    <property type="match status" value="1"/>
</dbReference>